<protein>
    <submittedName>
        <fullName evidence="1">Bifunctional precorrin-2 dehydrogenase/sirohydrochlorin ferrochelatase</fullName>
    </submittedName>
</protein>
<dbReference type="EMBL" id="SRYA01000023">
    <property type="protein sequence ID" value="TGY95874.1"/>
    <property type="molecule type" value="Genomic_DNA"/>
</dbReference>
<accession>A0AC61RVI1</accession>
<sequence>MGAYFPLFINMEGKRVQVFGGGKIAARRVLTLLEFGARVKVTAPMISKELEKLAEQENSLTLEYRRYQRGELKEVDLVLAATCEDKVNDMIFMECRQKEIPVNVASDQEKCDFYFPGVAKEGEITVGVTAGGKNHKKAKKVTERIRELLKEIC</sequence>
<evidence type="ECO:0000313" key="1">
    <source>
        <dbReference type="EMBL" id="TGY95874.1"/>
    </source>
</evidence>
<organism evidence="1 2">
    <name type="scientific">Petralouisia muris</name>
    <dbReference type="NCBI Taxonomy" id="3032872"/>
    <lineage>
        <taxon>Bacteria</taxon>
        <taxon>Bacillati</taxon>
        <taxon>Bacillota</taxon>
        <taxon>Clostridia</taxon>
        <taxon>Lachnospirales</taxon>
        <taxon>Lachnospiraceae</taxon>
        <taxon>Petralouisia</taxon>
    </lineage>
</organism>
<reference evidence="1" key="1">
    <citation type="submission" date="2019-04" db="EMBL/GenBank/DDBJ databases">
        <title>Microbes associate with the intestines of laboratory mice.</title>
        <authorList>
            <person name="Navarre W."/>
            <person name="Wong E."/>
            <person name="Huang K."/>
            <person name="Tropini C."/>
            <person name="Ng K."/>
            <person name="Yu B."/>
        </authorList>
    </citation>
    <scope>NUCLEOTIDE SEQUENCE</scope>
    <source>
        <strain evidence="1">NM01_1-7b</strain>
    </source>
</reference>
<dbReference type="Proteomes" id="UP000304953">
    <property type="component" value="Unassembled WGS sequence"/>
</dbReference>
<gene>
    <name evidence="1" type="ORF">E5329_12915</name>
</gene>
<name>A0AC61RVI1_9FIRM</name>
<evidence type="ECO:0000313" key="2">
    <source>
        <dbReference type="Proteomes" id="UP000304953"/>
    </source>
</evidence>
<keyword evidence="2" id="KW-1185">Reference proteome</keyword>
<proteinExistence type="predicted"/>
<comment type="caution">
    <text evidence="1">The sequence shown here is derived from an EMBL/GenBank/DDBJ whole genome shotgun (WGS) entry which is preliminary data.</text>
</comment>